<protein>
    <recommendedName>
        <fullName evidence="2 5">Methionyl-tRNA formyltransferase</fullName>
        <ecNumber evidence="2 5">2.1.2.9</ecNumber>
    </recommendedName>
</protein>
<dbReference type="PANTHER" id="PTHR11138:SF5">
    <property type="entry name" value="METHIONYL-TRNA FORMYLTRANSFERASE, MITOCHONDRIAL"/>
    <property type="match status" value="1"/>
</dbReference>
<dbReference type="RefSeq" id="WP_014525827.1">
    <property type="nucleotide sequence ID" value="NZ_AP019662.1"/>
</dbReference>
<dbReference type="PANTHER" id="PTHR11138">
    <property type="entry name" value="METHIONYL-TRNA FORMYLTRANSFERASE"/>
    <property type="match status" value="1"/>
</dbReference>
<dbReference type="InterPro" id="IPR005793">
    <property type="entry name" value="Formyl_trans_C"/>
</dbReference>
<dbReference type="Proteomes" id="UP000248741">
    <property type="component" value="Chromosome 1"/>
</dbReference>
<dbReference type="InterPro" id="IPR002376">
    <property type="entry name" value="Formyl_transf_N"/>
</dbReference>
<evidence type="ECO:0000256" key="4">
    <source>
        <dbReference type="ARBA" id="ARBA00022917"/>
    </source>
</evidence>
<dbReference type="KEGG" id="cuz:Cul05146_1259"/>
<dbReference type="EMBL" id="LS483400">
    <property type="protein sequence ID" value="SQG50529.1"/>
    <property type="molecule type" value="Genomic_DNA"/>
</dbReference>
<organism evidence="9 10">
    <name type="scientific">Corynebacterium ulcerans</name>
    <dbReference type="NCBI Taxonomy" id="65058"/>
    <lineage>
        <taxon>Bacteria</taxon>
        <taxon>Bacillati</taxon>
        <taxon>Actinomycetota</taxon>
        <taxon>Actinomycetes</taxon>
        <taxon>Mycobacteriales</taxon>
        <taxon>Corynebacteriaceae</taxon>
        <taxon>Corynebacterium</taxon>
    </lineage>
</organism>
<proteinExistence type="inferred from homology"/>
<keyword evidence="3 5" id="KW-0808">Transferase</keyword>
<reference evidence="8 11" key="2">
    <citation type="submission" date="2021-11" db="EMBL/GenBank/DDBJ databases">
        <title>Whole genome sequences of diphtheriae toxin producing Corynebacterium ulcerans isolates from cats in Osaka, Japan.</title>
        <authorList>
            <person name="Umeda K."/>
            <person name="Hirai Y."/>
        </authorList>
    </citation>
    <scope>NUCLEOTIDE SEQUENCE [LARGE SCALE GENOMIC DNA]</scope>
    <source>
        <strain evidence="8 11">12109B-1</strain>
    </source>
</reference>
<dbReference type="SUPFAM" id="SSF53328">
    <property type="entry name" value="Formyltransferase"/>
    <property type="match status" value="1"/>
</dbReference>
<evidence type="ECO:0000313" key="9">
    <source>
        <dbReference type="EMBL" id="SQG50529.1"/>
    </source>
</evidence>
<dbReference type="AlphaFoldDB" id="A0ABD7MRY4"/>
<dbReference type="EMBL" id="BQFK01000005">
    <property type="protein sequence ID" value="GJJ43865.1"/>
    <property type="molecule type" value="Genomic_DNA"/>
</dbReference>
<dbReference type="GO" id="GO:0004479">
    <property type="term" value="F:methionyl-tRNA formyltransferase activity"/>
    <property type="evidence" value="ECO:0007669"/>
    <property type="project" value="UniProtKB-UniRule"/>
</dbReference>
<evidence type="ECO:0000259" key="6">
    <source>
        <dbReference type="Pfam" id="PF00551"/>
    </source>
</evidence>
<comment type="similarity">
    <text evidence="1 5">Belongs to the Fmt family.</text>
</comment>
<dbReference type="InterPro" id="IPR044135">
    <property type="entry name" value="Met-tRNA-FMT_C"/>
</dbReference>
<evidence type="ECO:0000313" key="8">
    <source>
        <dbReference type="EMBL" id="GJJ43865.1"/>
    </source>
</evidence>
<evidence type="ECO:0000256" key="5">
    <source>
        <dbReference type="HAMAP-Rule" id="MF_00182"/>
    </source>
</evidence>
<feature type="domain" description="Formyl transferase N-terminal" evidence="6">
    <location>
        <begin position="3"/>
        <end position="184"/>
    </location>
</feature>
<feature type="binding site" evidence="5">
    <location>
        <begin position="114"/>
        <end position="117"/>
    </location>
    <ligand>
        <name>(6S)-5,6,7,8-tetrahydrofolate</name>
        <dbReference type="ChEBI" id="CHEBI:57453"/>
    </ligand>
</feature>
<dbReference type="CDD" id="cd08646">
    <property type="entry name" value="FMT_core_Met-tRNA-FMT_N"/>
    <property type="match status" value="1"/>
</dbReference>
<evidence type="ECO:0000256" key="2">
    <source>
        <dbReference type="ARBA" id="ARBA00012261"/>
    </source>
</evidence>
<dbReference type="FunFam" id="3.40.50.12230:FF:000001">
    <property type="entry name" value="Methionyl-tRNA formyltransferase"/>
    <property type="match status" value="1"/>
</dbReference>
<dbReference type="InterPro" id="IPR036477">
    <property type="entry name" value="Formyl_transf_N_sf"/>
</dbReference>
<gene>
    <name evidence="5 9" type="primary">fmt</name>
    <name evidence="8" type="ORF">CULCOIPH005_20540</name>
    <name evidence="9" type="ORF">NCTC7908_00671</name>
</gene>
<dbReference type="EC" id="2.1.2.9" evidence="2 5"/>
<dbReference type="InterPro" id="IPR005794">
    <property type="entry name" value="Fmt"/>
</dbReference>
<dbReference type="SUPFAM" id="SSF50486">
    <property type="entry name" value="FMT C-terminal domain-like"/>
    <property type="match status" value="1"/>
</dbReference>
<comment type="catalytic activity">
    <reaction evidence="5">
        <text>L-methionyl-tRNA(fMet) + (6R)-10-formyltetrahydrofolate = N-formyl-L-methionyl-tRNA(fMet) + (6S)-5,6,7,8-tetrahydrofolate + H(+)</text>
        <dbReference type="Rhea" id="RHEA:24380"/>
        <dbReference type="Rhea" id="RHEA-COMP:9952"/>
        <dbReference type="Rhea" id="RHEA-COMP:9953"/>
        <dbReference type="ChEBI" id="CHEBI:15378"/>
        <dbReference type="ChEBI" id="CHEBI:57453"/>
        <dbReference type="ChEBI" id="CHEBI:78530"/>
        <dbReference type="ChEBI" id="CHEBI:78844"/>
        <dbReference type="ChEBI" id="CHEBI:195366"/>
        <dbReference type="EC" id="2.1.2.9"/>
    </reaction>
</comment>
<evidence type="ECO:0000256" key="1">
    <source>
        <dbReference type="ARBA" id="ARBA00010699"/>
    </source>
</evidence>
<dbReference type="KEGG" id="cuq:Cul210931_1184"/>
<comment type="function">
    <text evidence="5">Attaches a formyl group to the free amino group of methionyl-tRNA(fMet). The formyl group appears to play a dual role in the initiator identity of N-formylmethionyl-tRNA by promoting its recognition by IF2 and preventing the misappropriation of this tRNA by the elongation apparatus.</text>
</comment>
<evidence type="ECO:0000313" key="10">
    <source>
        <dbReference type="Proteomes" id="UP000248741"/>
    </source>
</evidence>
<dbReference type="NCBIfam" id="TIGR00460">
    <property type="entry name" value="fmt"/>
    <property type="match status" value="1"/>
</dbReference>
<dbReference type="Pfam" id="PF00551">
    <property type="entry name" value="Formyl_trans_N"/>
    <property type="match status" value="1"/>
</dbReference>
<evidence type="ECO:0000259" key="7">
    <source>
        <dbReference type="Pfam" id="PF02911"/>
    </source>
</evidence>
<dbReference type="HAMAP" id="MF_00182">
    <property type="entry name" value="Formyl_trans"/>
    <property type="match status" value="1"/>
</dbReference>
<reference evidence="9 10" key="1">
    <citation type="submission" date="2018-06" db="EMBL/GenBank/DDBJ databases">
        <authorList>
            <consortium name="Pathogen Informatics"/>
            <person name="Doyle S."/>
        </authorList>
    </citation>
    <scope>NUCLEOTIDE SEQUENCE [LARGE SCALE GENOMIC DNA]</scope>
    <source>
        <strain evidence="9 10">NCTC7908</strain>
    </source>
</reference>
<name>A0ABD7MRY4_CORUL</name>
<feature type="domain" description="Formyl transferase C-terminal" evidence="7">
    <location>
        <begin position="207"/>
        <end position="304"/>
    </location>
</feature>
<dbReference type="InterPro" id="IPR011034">
    <property type="entry name" value="Formyl_transferase-like_C_sf"/>
</dbReference>
<evidence type="ECO:0000256" key="3">
    <source>
        <dbReference type="ARBA" id="ARBA00022679"/>
    </source>
</evidence>
<keyword evidence="4 5" id="KW-0648">Protein biosynthesis</keyword>
<dbReference type="Pfam" id="PF02911">
    <property type="entry name" value="Formyl_trans_C"/>
    <property type="match status" value="1"/>
</dbReference>
<sequence length="313" mass="33612">MRLIFAGTPEPAVVALEKLLASDHEVIAVLTRPDAPKGRGRTLQPSPVSALAQQHGIEILTPTSIKPGTPDGEAFRARLEELSPDCVPVVAYGNLITQDLLDAVPHGWVNLHFSLLPAWRGAAPVQSAIRNGDAVTGATTFRIDQGLDTGDILGTLKEPINPTDTSDDLLTRLAYAGADLLVKTMDDLAAGKAEPRPQVGEPSYAHKILTDDAQIKWDATGADIDRLIRSVTPGPGAWTTLDGQRFKLGPVTYIPAEECSAAAGEIVIEKNRVLVGTHHGCVKLDMIQPQGKKRMQASDWARGLHNKEGLRFE</sequence>
<dbReference type="Proteomes" id="UP001205910">
    <property type="component" value="Unassembled WGS sequence"/>
</dbReference>
<dbReference type="GeneID" id="75260421"/>
<dbReference type="CDD" id="cd08704">
    <property type="entry name" value="Met_tRNA_FMT_C"/>
    <property type="match status" value="1"/>
</dbReference>
<dbReference type="InterPro" id="IPR041711">
    <property type="entry name" value="Met-tRNA-FMT_N"/>
</dbReference>
<accession>A0ABD7MRY4</accession>
<dbReference type="Gene3D" id="3.40.50.12230">
    <property type="match status" value="1"/>
</dbReference>
<evidence type="ECO:0000313" key="11">
    <source>
        <dbReference type="Proteomes" id="UP001205910"/>
    </source>
</evidence>